<evidence type="ECO:0000256" key="9">
    <source>
        <dbReference type="ARBA" id="ARBA00023288"/>
    </source>
</evidence>
<dbReference type="SMART" id="SM00408">
    <property type="entry name" value="IGc2"/>
    <property type="match status" value="2"/>
</dbReference>
<gene>
    <name evidence="17" type="ORF">HPG69_005379</name>
</gene>
<feature type="transmembrane region" description="Helical" evidence="15">
    <location>
        <begin position="243"/>
        <end position="265"/>
    </location>
</feature>
<dbReference type="FunFam" id="2.60.40.10:FF:001969">
    <property type="entry name" value="Cell surface A33 antigen"/>
    <property type="match status" value="1"/>
</dbReference>
<comment type="subcellular location">
    <subcellularLocation>
        <location evidence="1">Membrane</location>
        <topology evidence="1">Single-pass type I membrane protein</topology>
    </subcellularLocation>
</comment>
<feature type="transmembrane region" description="Helical" evidence="15">
    <location>
        <begin position="6"/>
        <end position="27"/>
    </location>
</feature>
<evidence type="ECO:0000256" key="4">
    <source>
        <dbReference type="ARBA" id="ARBA00022989"/>
    </source>
</evidence>
<accession>A0A7J7ELU4</accession>
<comment type="function">
    <text evidence="11">May play a role in cell-cell recognition and signaling.</text>
</comment>
<organism evidence="17 18">
    <name type="scientific">Diceros bicornis minor</name>
    <name type="common">South-central black rhinoceros</name>
    <dbReference type="NCBI Taxonomy" id="77932"/>
    <lineage>
        <taxon>Eukaryota</taxon>
        <taxon>Metazoa</taxon>
        <taxon>Chordata</taxon>
        <taxon>Craniata</taxon>
        <taxon>Vertebrata</taxon>
        <taxon>Euteleostomi</taxon>
        <taxon>Mammalia</taxon>
        <taxon>Eutheria</taxon>
        <taxon>Laurasiatheria</taxon>
        <taxon>Perissodactyla</taxon>
        <taxon>Rhinocerotidae</taxon>
        <taxon>Diceros</taxon>
    </lineage>
</organism>
<dbReference type="EMBL" id="JACDTQ010002688">
    <property type="protein sequence ID" value="KAF5916584.1"/>
    <property type="molecule type" value="Genomic_DNA"/>
</dbReference>
<keyword evidence="3" id="KW-0732">Signal</keyword>
<feature type="compositionally biased region" description="Basic and acidic residues" evidence="14">
    <location>
        <begin position="310"/>
        <end position="324"/>
    </location>
</feature>
<dbReference type="InterPro" id="IPR003599">
    <property type="entry name" value="Ig_sub"/>
</dbReference>
<dbReference type="PANTHER" id="PTHR44969:SF1">
    <property type="entry name" value="CELL SURFACE A33 ANTIGEN"/>
    <property type="match status" value="1"/>
</dbReference>
<dbReference type="InterPro" id="IPR036179">
    <property type="entry name" value="Ig-like_dom_sf"/>
</dbReference>
<dbReference type="InterPro" id="IPR007110">
    <property type="entry name" value="Ig-like_dom"/>
</dbReference>
<dbReference type="SMART" id="SM00409">
    <property type="entry name" value="IG"/>
    <property type="match status" value="2"/>
</dbReference>
<evidence type="ECO:0000256" key="7">
    <source>
        <dbReference type="ARBA" id="ARBA00023157"/>
    </source>
</evidence>
<evidence type="ECO:0000256" key="6">
    <source>
        <dbReference type="ARBA" id="ARBA00023139"/>
    </source>
</evidence>
<dbReference type="InterPro" id="IPR042474">
    <property type="entry name" value="A33"/>
</dbReference>
<dbReference type="PANTHER" id="PTHR44969">
    <property type="entry name" value="CELL SURFACE A33 ANTIGEN"/>
    <property type="match status" value="1"/>
</dbReference>
<keyword evidence="6" id="KW-0564">Palmitate</keyword>
<evidence type="ECO:0000256" key="10">
    <source>
        <dbReference type="ARBA" id="ARBA00023319"/>
    </source>
</evidence>
<dbReference type="PROSITE" id="PS50835">
    <property type="entry name" value="IG_LIKE"/>
    <property type="match status" value="2"/>
</dbReference>
<evidence type="ECO:0000256" key="5">
    <source>
        <dbReference type="ARBA" id="ARBA00023136"/>
    </source>
</evidence>
<keyword evidence="7" id="KW-1015">Disulfide bond</keyword>
<dbReference type="Pfam" id="PF13927">
    <property type="entry name" value="Ig_3"/>
    <property type="match status" value="1"/>
</dbReference>
<comment type="caution">
    <text evidence="17">The sequence shown here is derived from an EMBL/GenBank/DDBJ whole genome shotgun (WGS) entry which is preliminary data.</text>
</comment>
<feature type="compositionally biased region" description="Basic and acidic residues" evidence="14">
    <location>
        <begin position="277"/>
        <end position="292"/>
    </location>
</feature>
<dbReference type="GO" id="GO:0005886">
    <property type="term" value="C:plasma membrane"/>
    <property type="evidence" value="ECO:0007669"/>
    <property type="project" value="InterPro"/>
</dbReference>
<keyword evidence="10" id="KW-0393">Immunoglobulin domain</keyword>
<evidence type="ECO:0000259" key="16">
    <source>
        <dbReference type="PROSITE" id="PS50835"/>
    </source>
</evidence>
<feature type="region of interest" description="Disordered" evidence="14">
    <location>
        <begin position="277"/>
        <end position="324"/>
    </location>
</feature>
<keyword evidence="4 15" id="KW-1133">Transmembrane helix</keyword>
<evidence type="ECO:0000256" key="2">
    <source>
        <dbReference type="ARBA" id="ARBA00022692"/>
    </source>
</evidence>
<sequence length="324" mass="35523">MSGYAHVIYFSFLLPTFFLVWVTVNAISVETPTGVLRAARGKSVTLPCTYLTSATDRDGFIQWDKLLRTHTERVLIWKFLTKTYIYGELYENRVNVSGNAERSDASITINQLTMDDNGTYECSVSLLSDLAGTSKSRVRLLVLVPPSIPDCGIEGETVIGNDIQLTCQSKEGSPAPQYSWKSYSVLNQEQPALAGKGQREGQTLSLKNISTDMSGYYICTSSNEMGSQSCNITLAVRPPSMNVALYGGIAGGVAAALILIGILAYCCCCRAKGKAQDAEDNRPNREAYREPSEQMAELSRGQDAEDDYEDQRSDGRQSPERADP</sequence>
<keyword evidence="2 15" id="KW-0812">Transmembrane</keyword>
<evidence type="ECO:0000256" key="15">
    <source>
        <dbReference type="SAM" id="Phobius"/>
    </source>
</evidence>
<evidence type="ECO:0000256" key="13">
    <source>
        <dbReference type="ARBA" id="ARBA00083830"/>
    </source>
</evidence>
<evidence type="ECO:0000256" key="3">
    <source>
        <dbReference type="ARBA" id="ARBA00022729"/>
    </source>
</evidence>
<keyword evidence="18" id="KW-1185">Reference proteome</keyword>
<evidence type="ECO:0000313" key="18">
    <source>
        <dbReference type="Proteomes" id="UP000551758"/>
    </source>
</evidence>
<evidence type="ECO:0000256" key="11">
    <source>
        <dbReference type="ARBA" id="ARBA00055446"/>
    </source>
</evidence>
<proteinExistence type="predicted"/>
<dbReference type="InterPro" id="IPR013783">
    <property type="entry name" value="Ig-like_fold"/>
</dbReference>
<dbReference type="SUPFAM" id="SSF48726">
    <property type="entry name" value="Immunoglobulin"/>
    <property type="match status" value="2"/>
</dbReference>
<evidence type="ECO:0000256" key="12">
    <source>
        <dbReference type="ARBA" id="ARBA00071987"/>
    </source>
</evidence>
<evidence type="ECO:0000313" key="17">
    <source>
        <dbReference type="EMBL" id="KAF5916584.1"/>
    </source>
</evidence>
<dbReference type="AlphaFoldDB" id="A0A7J7ELU4"/>
<feature type="domain" description="Ig-like" evidence="16">
    <location>
        <begin position="146"/>
        <end position="233"/>
    </location>
</feature>
<feature type="domain" description="Ig-like" evidence="16">
    <location>
        <begin position="15"/>
        <end position="139"/>
    </location>
</feature>
<keyword evidence="8" id="KW-0325">Glycoprotein</keyword>
<reference evidence="17 18" key="1">
    <citation type="journal article" date="2020" name="Mol. Biol. Evol.">
        <title>Interspecific Gene Flow and the Evolution of Specialization in Black and White Rhinoceros.</title>
        <authorList>
            <person name="Moodley Y."/>
            <person name="Westbury M.V."/>
            <person name="Russo I.M."/>
            <person name="Gopalakrishnan S."/>
            <person name="Rakotoarivelo A."/>
            <person name="Olsen R.A."/>
            <person name="Prost S."/>
            <person name="Tunstall T."/>
            <person name="Ryder O.A."/>
            <person name="Dalen L."/>
            <person name="Bruford M.W."/>
        </authorList>
    </citation>
    <scope>NUCLEOTIDE SEQUENCE [LARGE SCALE GENOMIC DNA]</scope>
    <source>
        <strain evidence="17">SBR-YM</strain>
        <tissue evidence="17">Skin</tissue>
    </source>
</reference>
<evidence type="ECO:0000256" key="8">
    <source>
        <dbReference type="ARBA" id="ARBA00023180"/>
    </source>
</evidence>
<dbReference type="Gene3D" id="2.60.40.10">
    <property type="entry name" value="Immunoglobulins"/>
    <property type="match status" value="2"/>
</dbReference>
<evidence type="ECO:0000256" key="1">
    <source>
        <dbReference type="ARBA" id="ARBA00004479"/>
    </source>
</evidence>
<dbReference type="InterPro" id="IPR013106">
    <property type="entry name" value="Ig_V-set"/>
</dbReference>
<dbReference type="InterPro" id="IPR003598">
    <property type="entry name" value="Ig_sub2"/>
</dbReference>
<evidence type="ECO:0000256" key="14">
    <source>
        <dbReference type="SAM" id="MobiDB-lite"/>
    </source>
</evidence>
<name>A0A7J7ELU4_DICBM</name>
<dbReference type="FunFam" id="2.60.40.10:FF:000095">
    <property type="entry name" value="immunoglobulin superfamily member 11 isoform X1"/>
    <property type="match status" value="1"/>
</dbReference>
<dbReference type="Pfam" id="PF07686">
    <property type="entry name" value="V-set"/>
    <property type="match status" value="1"/>
</dbReference>
<keyword evidence="9" id="KW-0449">Lipoprotein</keyword>
<dbReference type="Proteomes" id="UP000551758">
    <property type="component" value="Unassembled WGS sequence"/>
</dbReference>
<keyword evidence="5 15" id="KW-0472">Membrane</keyword>
<protein>
    <recommendedName>
        <fullName evidence="12">Cell surface A33 antigen</fullName>
    </recommendedName>
    <alternativeName>
        <fullName evidence="13">Glycoprotein A33</fullName>
    </alternativeName>
</protein>
<dbReference type="SMART" id="SM00406">
    <property type="entry name" value="IGv"/>
    <property type="match status" value="1"/>
</dbReference>